<accession>A0ABW6KAK6</accession>
<gene>
    <name evidence="1" type="ORF">ACFYKX_11575</name>
</gene>
<keyword evidence="2" id="KW-1185">Reference proteome</keyword>
<reference evidence="1 2" key="1">
    <citation type="submission" date="2024-08" db="EMBL/GenBank/DDBJ databases">
        <title>Two novel Cytobacillus novel species.</title>
        <authorList>
            <person name="Liu G."/>
        </authorList>
    </citation>
    <scope>NUCLEOTIDE SEQUENCE [LARGE SCALE GENOMIC DNA]</scope>
    <source>
        <strain evidence="1 2">FJAT-54145</strain>
    </source>
</reference>
<protein>
    <submittedName>
        <fullName evidence="1">Uncharacterized protein</fullName>
    </submittedName>
</protein>
<dbReference type="RefSeq" id="WP_389361175.1">
    <property type="nucleotide sequence ID" value="NZ_JBIACK010000004.1"/>
</dbReference>
<evidence type="ECO:0000313" key="1">
    <source>
        <dbReference type="EMBL" id="MFE8701236.1"/>
    </source>
</evidence>
<evidence type="ECO:0000313" key="2">
    <source>
        <dbReference type="Proteomes" id="UP001601059"/>
    </source>
</evidence>
<dbReference type="EMBL" id="JBIACK010000004">
    <property type="protein sequence ID" value="MFE8701236.1"/>
    <property type="molecule type" value="Genomic_DNA"/>
</dbReference>
<proteinExistence type="predicted"/>
<sequence>MAKKMKEYQIKYFMFGSEGIAIWRASSPMQAKQQFLRTYKGAAILEVKAG</sequence>
<name>A0ABW6KAK6_9BACI</name>
<dbReference type="Proteomes" id="UP001601059">
    <property type="component" value="Unassembled WGS sequence"/>
</dbReference>
<organism evidence="1 2">
    <name type="scientific">Cytobacillus spartinae</name>
    <dbReference type="NCBI Taxonomy" id="3299023"/>
    <lineage>
        <taxon>Bacteria</taxon>
        <taxon>Bacillati</taxon>
        <taxon>Bacillota</taxon>
        <taxon>Bacilli</taxon>
        <taxon>Bacillales</taxon>
        <taxon>Bacillaceae</taxon>
        <taxon>Cytobacillus</taxon>
    </lineage>
</organism>
<comment type="caution">
    <text evidence="1">The sequence shown here is derived from an EMBL/GenBank/DDBJ whole genome shotgun (WGS) entry which is preliminary data.</text>
</comment>